<keyword evidence="3" id="KW-1185">Reference proteome</keyword>
<dbReference type="Proteomes" id="UP001445472">
    <property type="component" value="Unassembled WGS sequence"/>
</dbReference>
<sequence>MNALFEGTAREGTDADDVEVESLQGEERQAEDGLDPSDHAGQL</sequence>
<reference evidence="2 3" key="1">
    <citation type="submission" date="2024-06" db="EMBL/GenBank/DDBJ databases">
        <title>The Natural Products Discovery Center: Release of the First 8490 Sequenced Strains for Exploring Actinobacteria Biosynthetic Diversity.</title>
        <authorList>
            <person name="Kalkreuter E."/>
            <person name="Kautsar S.A."/>
            <person name="Yang D."/>
            <person name="Bader C.D."/>
            <person name="Teijaro C.N."/>
            <person name="Fluegel L."/>
            <person name="Davis C.M."/>
            <person name="Simpson J.R."/>
            <person name="Lauterbach L."/>
            <person name="Steele A.D."/>
            <person name="Gui C."/>
            <person name="Meng S."/>
            <person name="Li G."/>
            <person name="Viehrig K."/>
            <person name="Ye F."/>
            <person name="Su P."/>
            <person name="Kiefer A.F."/>
            <person name="Nichols A."/>
            <person name="Cepeda A.J."/>
            <person name="Yan W."/>
            <person name="Fan B."/>
            <person name="Jiang Y."/>
            <person name="Adhikari A."/>
            <person name="Zheng C.-J."/>
            <person name="Schuster L."/>
            <person name="Cowan T.M."/>
            <person name="Smanski M.J."/>
            <person name="Chevrette M.G."/>
            <person name="De Carvalho L.P.S."/>
            <person name="Shen B."/>
        </authorList>
    </citation>
    <scope>NUCLEOTIDE SEQUENCE [LARGE SCALE GENOMIC DNA]</scope>
    <source>
        <strain evidence="2 3">NPDC000837</strain>
    </source>
</reference>
<dbReference type="RefSeq" id="WP_351977934.1">
    <property type="nucleotide sequence ID" value="NZ_JBEPBX010000026.1"/>
</dbReference>
<dbReference type="EMBL" id="JBEPBX010000026">
    <property type="protein sequence ID" value="MER6616612.1"/>
    <property type="molecule type" value="Genomic_DNA"/>
</dbReference>
<name>A0ABV1V284_9ACTN</name>
<accession>A0ABV1V284</accession>
<gene>
    <name evidence="2" type="ORF">ABT276_25205</name>
</gene>
<evidence type="ECO:0000256" key="1">
    <source>
        <dbReference type="SAM" id="MobiDB-lite"/>
    </source>
</evidence>
<organism evidence="2 3">
    <name type="scientific">Streptomyces xantholiticus</name>
    <dbReference type="NCBI Taxonomy" id="68285"/>
    <lineage>
        <taxon>Bacteria</taxon>
        <taxon>Bacillati</taxon>
        <taxon>Actinomycetota</taxon>
        <taxon>Actinomycetes</taxon>
        <taxon>Kitasatosporales</taxon>
        <taxon>Streptomycetaceae</taxon>
        <taxon>Streptomyces</taxon>
    </lineage>
</organism>
<protein>
    <submittedName>
        <fullName evidence="2">Uncharacterized protein</fullName>
    </submittedName>
</protein>
<proteinExistence type="predicted"/>
<evidence type="ECO:0000313" key="2">
    <source>
        <dbReference type="EMBL" id="MER6616612.1"/>
    </source>
</evidence>
<feature type="region of interest" description="Disordered" evidence="1">
    <location>
        <begin position="1"/>
        <end position="43"/>
    </location>
</feature>
<comment type="caution">
    <text evidence="2">The sequence shown here is derived from an EMBL/GenBank/DDBJ whole genome shotgun (WGS) entry which is preliminary data.</text>
</comment>
<evidence type="ECO:0000313" key="3">
    <source>
        <dbReference type="Proteomes" id="UP001445472"/>
    </source>
</evidence>